<comment type="caution">
    <text evidence="1">The sequence shown here is derived from an EMBL/GenBank/DDBJ whole genome shotgun (WGS) entry which is preliminary data.</text>
</comment>
<dbReference type="Proteomes" id="UP001642406">
    <property type="component" value="Unassembled WGS sequence"/>
</dbReference>
<dbReference type="EMBL" id="CAWUHC010000159">
    <property type="protein sequence ID" value="CAK7236475.1"/>
    <property type="molecule type" value="Genomic_DNA"/>
</dbReference>
<evidence type="ECO:0000313" key="1">
    <source>
        <dbReference type="EMBL" id="CAK7236475.1"/>
    </source>
</evidence>
<name>A0ABP0CY50_9PEZI</name>
<proteinExistence type="predicted"/>
<gene>
    <name evidence="1" type="ORF">SBRCBS47491_009650</name>
</gene>
<reference evidence="1 2" key="1">
    <citation type="submission" date="2024-01" db="EMBL/GenBank/DDBJ databases">
        <authorList>
            <person name="Allen C."/>
            <person name="Tagirdzhanova G."/>
        </authorList>
    </citation>
    <scope>NUCLEOTIDE SEQUENCE [LARGE SCALE GENOMIC DNA]</scope>
</reference>
<organism evidence="1 2">
    <name type="scientific">Sporothrix bragantina</name>
    <dbReference type="NCBI Taxonomy" id="671064"/>
    <lineage>
        <taxon>Eukaryota</taxon>
        <taxon>Fungi</taxon>
        <taxon>Dikarya</taxon>
        <taxon>Ascomycota</taxon>
        <taxon>Pezizomycotina</taxon>
        <taxon>Sordariomycetes</taxon>
        <taxon>Sordariomycetidae</taxon>
        <taxon>Ophiostomatales</taxon>
        <taxon>Ophiostomataceae</taxon>
        <taxon>Sporothrix</taxon>
    </lineage>
</organism>
<keyword evidence="2" id="KW-1185">Reference proteome</keyword>
<sequence length="135" mass="14841">MGQQKSELVDLSINNGKYAGRKLSTRDQEILMASWLCIKGADPQVDYEKLAKILRLKNAHSASTVFYKVKKKVKAYQSLSVDVDVSQASSTTSKAKTCRKRGNTQACDTTVLGKDTKRTKIEPTPSIKGENCGNV</sequence>
<accession>A0ABP0CY50</accession>
<evidence type="ECO:0000313" key="2">
    <source>
        <dbReference type="Proteomes" id="UP001642406"/>
    </source>
</evidence>
<protein>
    <submittedName>
        <fullName evidence="1">Uncharacterized protein</fullName>
    </submittedName>
</protein>